<feature type="region of interest" description="Disordered" evidence="1">
    <location>
        <begin position="1"/>
        <end position="23"/>
    </location>
</feature>
<dbReference type="PANTHER" id="PTHR37346:SF1">
    <property type="entry name" value="PROLINE-RICH PROTEIN 19"/>
    <property type="match status" value="1"/>
</dbReference>
<feature type="region of interest" description="Disordered" evidence="1">
    <location>
        <begin position="341"/>
        <end position="360"/>
    </location>
</feature>
<feature type="region of interest" description="Disordered" evidence="1">
    <location>
        <begin position="426"/>
        <end position="495"/>
    </location>
</feature>
<dbReference type="Pfam" id="PF15455">
    <property type="entry name" value="Pro-rich_19"/>
    <property type="match status" value="1"/>
</dbReference>
<proteinExistence type="predicted"/>
<name>A0A6J1V976_9SAUR</name>
<protein>
    <submittedName>
        <fullName evidence="3">Uncharacterized protein LOC113421197</fullName>
    </submittedName>
</protein>
<dbReference type="AlphaFoldDB" id="A0A6J1V976"/>
<dbReference type="RefSeq" id="XP_026537238.1">
    <property type="nucleotide sequence ID" value="XM_026681453.1"/>
</dbReference>
<reference evidence="3" key="1">
    <citation type="submission" date="2025-08" db="UniProtKB">
        <authorList>
            <consortium name="RefSeq"/>
        </authorList>
    </citation>
    <scope>IDENTIFICATION</scope>
</reference>
<organism evidence="2 3">
    <name type="scientific">Notechis scutatus</name>
    <name type="common">mainland tiger snake</name>
    <dbReference type="NCBI Taxonomy" id="8663"/>
    <lineage>
        <taxon>Eukaryota</taxon>
        <taxon>Metazoa</taxon>
        <taxon>Chordata</taxon>
        <taxon>Craniata</taxon>
        <taxon>Vertebrata</taxon>
        <taxon>Euteleostomi</taxon>
        <taxon>Lepidosauria</taxon>
        <taxon>Squamata</taxon>
        <taxon>Bifurcata</taxon>
        <taxon>Unidentata</taxon>
        <taxon>Episquamata</taxon>
        <taxon>Toxicofera</taxon>
        <taxon>Serpentes</taxon>
        <taxon>Colubroidea</taxon>
        <taxon>Elapidae</taxon>
        <taxon>Hydrophiinae</taxon>
        <taxon>Notechis</taxon>
    </lineage>
</organism>
<sequence length="766" mass="85577">MNLRDKGEGHAPPGFPSPHPLKVPLLEEKAERKLVRVKRRRTRRERNYIKFGRKATGKIPEQKPNRQGLKKMLAPFWSSQLSNCAKSTPIKGSHLAKSVVITQNRLTQHLGIFNREVKSADIERLLSPKAEHDTLDVTPIQKASGGLLGEEIQSCSSLDTNQKSIPGEQCEGTLKELNPGHEDAHLTVTPAAPASIREHHPVAVVQEVDAGYKPSLASRAATFDQQAAEEEDFQSSTTAAANDKENVPPPPAEGAELRKRTHLAKELAQDLEKLLDLKAIFPGRDLIGEMRQAVINAVLQQKKTVPDWSALTLLRKKAGSCNMDADVKSPDNRGQKKMLLEQKSSNCNSRNSEQSVSLKNQKEREQNFLTCFSHDPTQRAADDRLCQREDFELFAASEVRNPHSFFLTAAQPHSLLSTSSESANSAKSSFALPEEQRSPPAVRTARPWEQSLGESRGRQERSEGKKKKWPLKKMATSKRPHPLRQPLATRDSFGSAGLGRSPSSFLWADPQPYPFAYKLSPDRWTLREAESIPVYNLHPSQELHNSHLLDLGLATVEKAAPEPQTSFDVLKSIWSPKLPSKEARFPISQALACSSSLAHLPLPSRELNSEQGQPKEFFQLNVITQQPHSFYRQCFQPEISSPNRPPQLKNGLSARGKPRLYYQKVSAEQGKTSHNYQFWGLAEASEKMPSSREKRAPRPGSQMCSLERLLHLGSAQQLQVLQQLPMSYFPPSEALDKGKSPLCTLQGHLWGQASPEPWAFPRMKLY</sequence>
<dbReference type="PANTHER" id="PTHR37346">
    <property type="entry name" value="PROLINE-RICH PROTEIN 19"/>
    <property type="match status" value="1"/>
</dbReference>
<accession>A0A6J1V976</accession>
<evidence type="ECO:0000256" key="1">
    <source>
        <dbReference type="SAM" id="MobiDB-lite"/>
    </source>
</evidence>
<feature type="compositionally biased region" description="Basic residues" evidence="1">
    <location>
        <begin position="464"/>
        <end position="482"/>
    </location>
</feature>
<keyword evidence="2" id="KW-1185">Reference proteome</keyword>
<feature type="region of interest" description="Disordered" evidence="1">
    <location>
        <begin position="231"/>
        <end position="254"/>
    </location>
</feature>
<dbReference type="GeneID" id="113421197"/>
<gene>
    <name evidence="3" type="primary">LOC113421197</name>
</gene>
<feature type="compositionally biased region" description="Polar residues" evidence="1">
    <location>
        <begin position="342"/>
        <end position="359"/>
    </location>
</feature>
<dbReference type="KEGG" id="nss:113421197"/>
<evidence type="ECO:0000313" key="3">
    <source>
        <dbReference type="RefSeq" id="XP_026537238.1"/>
    </source>
</evidence>
<evidence type="ECO:0000313" key="2">
    <source>
        <dbReference type="Proteomes" id="UP000504612"/>
    </source>
</evidence>
<dbReference type="InterPro" id="IPR029355">
    <property type="entry name" value="Pro-rich_19"/>
</dbReference>
<dbReference type="Proteomes" id="UP000504612">
    <property type="component" value="Unplaced"/>
</dbReference>